<accession>A0A5C4M7M1</accession>
<dbReference type="SUPFAM" id="SSF53383">
    <property type="entry name" value="PLP-dependent transferases"/>
    <property type="match status" value="1"/>
</dbReference>
<dbReference type="FunFam" id="3.40.640.10:FF:000024">
    <property type="entry name" value="Kynurenine--oxoglutarate transaminase 3"/>
    <property type="match status" value="1"/>
</dbReference>
<evidence type="ECO:0000256" key="5">
    <source>
        <dbReference type="ARBA" id="ARBA00022898"/>
    </source>
</evidence>
<dbReference type="Pfam" id="PF00155">
    <property type="entry name" value="Aminotran_1_2"/>
    <property type="match status" value="1"/>
</dbReference>
<keyword evidence="6" id="KW-0045">Antibiotic biosynthesis</keyword>
<comment type="caution">
    <text evidence="8">The sequence shown here is derived from an EMBL/GenBank/DDBJ whole genome shotgun (WGS) entry which is preliminary data.</text>
</comment>
<organism evidence="8 9">
    <name type="scientific">Amycolatopsis alkalitolerans</name>
    <dbReference type="NCBI Taxonomy" id="2547244"/>
    <lineage>
        <taxon>Bacteria</taxon>
        <taxon>Bacillati</taxon>
        <taxon>Actinomycetota</taxon>
        <taxon>Actinomycetes</taxon>
        <taxon>Pseudonocardiales</taxon>
        <taxon>Pseudonocardiaceae</taxon>
        <taxon>Amycolatopsis</taxon>
    </lineage>
</organism>
<dbReference type="RefSeq" id="WP_139095294.1">
    <property type="nucleotide sequence ID" value="NZ_VDFW01000003.1"/>
</dbReference>
<proteinExistence type="inferred from homology"/>
<name>A0A5C4M7M1_9PSEU</name>
<dbReference type="InterPro" id="IPR004839">
    <property type="entry name" value="Aminotransferase_I/II_large"/>
</dbReference>
<gene>
    <name evidence="8" type="ORF">FG385_04370</name>
</gene>
<evidence type="ECO:0000313" key="9">
    <source>
        <dbReference type="Proteomes" id="UP000305546"/>
    </source>
</evidence>
<dbReference type="NCBIfam" id="NF005855">
    <property type="entry name" value="PRK07777.1"/>
    <property type="match status" value="1"/>
</dbReference>
<dbReference type="CDD" id="cd00609">
    <property type="entry name" value="AAT_like"/>
    <property type="match status" value="1"/>
</dbReference>
<dbReference type="InterPro" id="IPR015421">
    <property type="entry name" value="PyrdxlP-dep_Trfase_major"/>
</dbReference>
<dbReference type="Gene3D" id="3.90.1150.10">
    <property type="entry name" value="Aspartate Aminotransferase, domain 1"/>
    <property type="match status" value="1"/>
</dbReference>
<evidence type="ECO:0000256" key="1">
    <source>
        <dbReference type="ARBA" id="ARBA00001933"/>
    </source>
</evidence>
<evidence type="ECO:0000256" key="4">
    <source>
        <dbReference type="ARBA" id="ARBA00022679"/>
    </source>
</evidence>
<dbReference type="PANTHER" id="PTHR43807:SF20">
    <property type="entry name" value="FI04487P"/>
    <property type="match status" value="1"/>
</dbReference>
<evidence type="ECO:0000256" key="6">
    <source>
        <dbReference type="ARBA" id="ARBA00023194"/>
    </source>
</evidence>
<comment type="cofactor">
    <cofactor evidence="1">
        <name>pyridoxal 5'-phosphate</name>
        <dbReference type="ChEBI" id="CHEBI:597326"/>
    </cofactor>
</comment>
<comment type="similarity">
    <text evidence="2">Belongs to the class-I pyridoxal-phosphate-dependent aminotransferase family.</text>
</comment>
<dbReference type="OrthoDB" id="9763453at2"/>
<feature type="domain" description="Aminotransferase class I/classII large" evidence="7">
    <location>
        <begin position="29"/>
        <end position="383"/>
    </location>
</feature>
<dbReference type="InterPro" id="IPR015424">
    <property type="entry name" value="PyrdxlP-dep_Trfase"/>
</dbReference>
<dbReference type="GO" id="GO:0016212">
    <property type="term" value="F:kynurenine-oxoglutarate transaminase activity"/>
    <property type="evidence" value="ECO:0007669"/>
    <property type="project" value="TreeGrafter"/>
</dbReference>
<reference evidence="8 9" key="1">
    <citation type="submission" date="2019-06" db="EMBL/GenBank/DDBJ databases">
        <title>Amycolatopsis alkalitolerans sp. nov., isolated from Gastrodia elata Blume.</title>
        <authorList>
            <person name="Narsing Rao M.P."/>
            <person name="Li W.J."/>
        </authorList>
    </citation>
    <scope>NUCLEOTIDE SEQUENCE [LARGE SCALE GENOMIC DNA]</scope>
    <source>
        <strain evidence="8 9">SYSUP0005</strain>
    </source>
</reference>
<sequence length="388" mass="41984">MRKPALVPRLRPFTSTIFAEMTALAVRTEAINLGQGFPDTDGPASMLDAAKDALYGGANQYPPGPGRPELRSAIARHRARYGLEYDPETEILVTAGATEAITAAMLALTEPGDEVIVIEPYYDSYPAAVAMAGATRRVVSLVEDQDGRFALDLEALRAAVTPATRAILVNSPHNPTGTVFTDAELSAIADLCVRNDLFAITDEVYEHLVYDGAGHRPLASFPGMRSRTVSISSAGKTFNCTGWKIGWVCSSAELVGAVKAAKQFITFVSGGPLQPAVARALDHELPWVEGLRVSLGRKRDRLSAGLVEAGFTVHPSLGTYFVCADVRPLGYSDATELAWQLPERVGVVAVPVSVFTDHPDEWKHLLRFAFCKRDEVLDEGIVRLHKLR</sequence>
<keyword evidence="9" id="KW-1185">Reference proteome</keyword>
<keyword evidence="5" id="KW-0663">Pyridoxal phosphate</keyword>
<dbReference type="GO" id="GO:0005737">
    <property type="term" value="C:cytoplasm"/>
    <property type="evidence" value="ECO:0007669"/>
    <property type="project" value="TreeGrafter"/>
</dbReference>
<evidence type="ECO:0000256" key="3">
    <source>
        <dbReference type="ARBA" id="ARBA00022576"/>
    </source>
</evidence>
<protein>
    <submittedName>
        <fullName evidence="8">Pyridoxal phosphate-dependent aminotransferase</fullName>
    </submittedName>
</protein>
<evidence type="ECO:0000259" key="7">
    <source>
        <dbReference type="Pfam" id="PF00155"/>
    </source>
</evidence>
<dbReference type="PANTHER" id="PTHR43807">
    <property type="entry name" value="FI04487P"/>
    <property type="match status" value="1"/>
</dbReference>
<dbReference type="GO" id="GO:0030170">
    <property type="term" value="F:pyridoxal phosphate binding"/>
    <property type="evidence" value="ECO:0007669"/>
    <property type="project" value="InterPro"/>
</dbReference>
<dbReference type="InterPro" id="IPR051326">
    <property type="entry name" value="Kynurenine-oxoglutarate_AT"/>
</dbReference>
<keyword evidence="3 8" id="KW-0032">Aminotransferase</keyword>
<evidence type="ECO:0000313" key="8">
    <source>
        <dbReference type="EMBL" id="TNC28516.1"/>
    </source>
</evidence>
<dbReference type="EMBL" id="VDFW01000003">
    <property type="protein sequence ID" value="TNC28516.1"/>
    <property type="molecule type" value="Genomic_DNA"/>
</dbReference>
<evidence type="ECO:0000256" key="2">
    <source>
        <dbReference type="ARBA" id="ARBA00007441"/>
    </source>
</evidence>
<dbReference type="GO" id="GO:0017000">
    <property type="term" value="P:antibiotic biosynthetic process"/>
    <property type="evidence" value="ECO:0007669"/>
    <property type="project" value="UniProtKB-KW"/>
</dbReference>
<keyword evidence="4 8" id="KW-0808">Transferase</keyword>
<dbReference type="AlphaFoldDB" id="A0A5C4M7M1"/>
<dbReference type="InterPro" id="IPR015422">
    <property type="entry name" value="PyrdxlP-dep_Trfase_small"/>
</dbReference>
<dbReference type="Gene3D" id="3.40.640.10">
    <property type="entry name" value="Type I PLP-dependent aspartate aminotransferase-like (Major domain)"/>
    <property type="match status" value="1"/>
</dbReference>
<dbReference type="Proteomes" id="UP000305546">
    <property type="component" value="Unassembled WGS sequence"/>
</dbReference>